<keyword evidence="4 6" id="KW-0472">Membrane</keyword>
<evidence type="ECO:0000313" key="8">
    <source>
        <dbReference type="Proteomes" id="UP000734511"/>
    </source>
</evidence>
<keyword evidence="3 6" id="KW-1133">Transmembrane helix</keyword>
<feature type="region of interest" description="Disordered" evidence="5">
    <location>
        <begin position="385"/>
        <end position="411"/>
    </location>
</feature>
<accession>A0ABX0ZMN8</accession>
<feature type="transmembrane region" description="Helical" evidence="6">
    <location>
        <begin position="364"/>
        <end position="382"/>
    </location>
</feature>
<keyword evidence="2 6" id="KW-0812">Transmembrane</keyword>
<dbReference type="RefSeq" id="WP_167982580.1">
    <property type="nucleotide sequence ID" value="NZ_JAATEJ010000005.1"/>
</dbReference>
<feature type="transmembrane region" description="Helical" evidence="6">
    <location>
        <begin position="86"/>
        <end position="111"/>
    </location>
</feature>
<keyword evidence="8" id="KW-1185">Reference proteome</keyword>
<organism evidence="7 8">
    <name type="scientific">Actinacidiphila epipremni</name>
    <dbReference type="NCBI Taxonomy" id="2053013"/>
    <lineage>
        <taxon>Bacteria</taxon>
        <taxon>Bacillati</taxon>
        <taxon>Actinomycetota</taxon>
        <taxon>Actinomycetes</taxon>
        <taxon>Kitasatosporales</taxon>
        <taxon>Streptomycetaceae</taxon>
        <taxon>Actinacidiphila</taxon>
    </lineage>
</organism>
<feature type="transmembrane region" description="Helical" evidence="6">
    <location>
        <begin position="42"/>
        <end position="74"/>
    </location>
</feature>
<dbReference type="PANTHER" id="PTHR33514:SF15">
    <property type="entry name" value="COBALT TRANSPORT PROTEIN"/>
    <property type="match status" value="1"/>
</dbReference>
<dbReference type="InterPro" id="IPR003339">
    <property type="entry name" value="ABC/ECF_trnsptr_transmembrane"/>
</dbReference>
<sequence>MPAAPSAPGGRRPAGPRKPETAAPARTGQGRRLPRTLHPVAWWIWALSLATAVSRTTNPLLLGLVLAVLALVVTERRTDAPWAKGFTYYLWLALGVIAIRVVFRCVFATGITPADHIMFSLPHIPTPHWYAGIQLGGPVSLEATLSAAIDGLRLACLLCCIGAANTLANPKRALRVLPGALYELGVAVTVSMSVAPQLVESVQRVARARRLRADRARGMRALRSILIPVLEDALERSLYLAAAMDSRGYGRSGTATRGARRTTAALMLAGMLGLCTGVYGLLDGTTPRALGLPAMLGGALLCCAGLAVGGRRVRRTSYRPDPWRAPEWAVALCGCATAAVLFLTVGYSAADLNPSLYPLRWPSLPWLPAVAVLLAGTAAFTAPPPARTGGPAAAGGPQAGTTTDTPSEALL</sequence>
<evidence type="ECO:0000256" key="1">
    <source>
        <dbReference type="ARBA" id="ARBA00004141"/>
    </source>
</evidence>
<evidence type="ECO:0000256" key="2">
    <source>
        <dbReference type="ARBA" id="ARBA00022692"/>
    </source>
</evidence>
<dbReference type="PANTHER" id="PTHR33514">
    <property type="entry name" value="PROTEIN ABCI12, CHLOROPLASTIC"/>
    <property type="match status" value="1"/>
</dbReference>
<dbReference type="Proteomes" id="UP000734511">
    <property type="component" value="Unassembled WGS sequence"/>
</dbReference>
<evidence type="ECO:0000256" key="6">
    <source>
        <dbReference type="SAM" id="Phobius"/>
    </source>
</evidence>
<reference evidence="7 8" key="1">
    <citation type="submission" date="2020-03" db="EMBL/GenBank/DDBJ databases">
        <title>WGS of actinomycetes isolated from Thailand.</title>
        <authorList>
            <person name="Thawai C."/>
        </authorList>
    </citation>
    <scope>NUCLEOTIDE SEQUENCE [LARGE SCALE GENOMIC DNA]</scope>
    <source>
        <strain evidence="7 8">PRB2-1</strain>
    </source>
</reference>
<gene>
    <name evidence="7" type="ORF">HCN08_08865</name>
</gene>
<feature type="region of interest" description="Disordered" evidence="5">
    <location>
        <begin position="1"/>
        <end position="31"/>
    </location>
</feature>
<protein>
    <submittedName>
        <fullName evidence="7">Energy-coupling factor transporter transmembrane protein EcfT</fullName>
    </submittedName>
</protein>
<evidence type="ECO:0000256" key="4">
    <source>
        <dbReference type="ARBA" id="ARBA00023136"/>
    </source>
</evidence>
<feature type="transmembrane region" description="Helical" evidence="6">
    <location>
        <begin position="180"/>
        <end position="199"/>
    </location>
</feature>
<dbReference type="EMBL" id="JAATEJ010000005">
    <property type="protein sequence ID" value="NJP43509.1"/>
    <property type="molecule type" value="Genomic_DNA"/>
</dbReference>
<comment type="caution">
    <text evidence="7">The sequence shown here is derived from an EMBL/GenBank/DDBJ whole genome shotgun (WGS) entry which is preliminary data.</text>
</comment>
<feature type="transmembrane region" description="Helical" evidence="6">
    <location>
        <begin position="288"/>
        <end position="308"/>
    </location>
</feature>
<feature type="compositionally biased region" description="Low complexity" evidence="5">
    <location>
        <begin position="1"/>
        <end position="13"/>
    </location>
</feature>
<feature type="transmembrane region" description="Helical" evidence="6">
    <location>
        <begin position="264"/>
        <end position="282"/>
    </location>
</feature>
<proteinExistence type="predicted"/>
<evidence type="ECO:0000256" key="3">
    <source>
        <dbReference type="ARBA" id="ARBA00022989"/>
    </source>
</evidence>
<dbReference type="Pfam" id="PF02361">
    <property type="entry name" value="CbiQ"/>
    <property type="match status" value="1"/>
</dbReference>
<comment type="subcellular location">
    <subcellularLocation>
        <location evidence="1">Membrane</location>
        <topology evidence="1">Multi-pass membrane protein</topology>
    </subcellularLocation>
</comment>
<evidence type="ECO:0000313" key="7">
    <source>
        <dbReference type="EMBL" id="NJP43509.1"/>
    </source>
</evidence>
<evidence type="ECO:0000256" key="5">
    <source>
        <dbReference type="SAM" id="MobiDB-lite"/>
    </source>
</evidence>
<name>A0ABX0ZMN8_9ACTN</name>
<feature type="transmembrane region" description="Helical" evidence="6">
    <location>
        <begin position="328"/>
        <end position="349"/>
    </location>
</feature>